<dbReference type="GO" id="GO:0005525">
    <property type="term" value="F:GTP binding"/>
    <property type="evidence" value="ECO:0007669"/>
    <property type="project" value="UniProtKB-KW"/>
</dbReference>
<organism evidence="8 9">
    <name type="scientific">Zingiber officinale</name>
    <name type="common">Ginger</name>
    <name type="synonym">Amomum zingiber</name>
    <dbReference type="NCBI Taxonomy" id="94328"/>
    <lineage>
        <taxon>Eukaryota</taxon>
        <taxon>Viridiplantae</taxon>
        <taxon>Streptophyta</taxon>
        <taxon>Embryophyta</taxon>
        <taxon>Tracheophyta</taxon>
        <taxon>Spermatophyta</taxon>
        <taxon>Magnoliopsida</taxon>
        <taxon>Liliopsida</taxon>
        <taxon>Zingiberales</taxon>
        <taxon>Zingiberaceae</taxon>
        <taxon>Zingiber</taxon>
    </lineage>
</organism>
<keyword evidence="4" id="KW-0931">ER-Golgi transport</keyword>
<dbReference type="InterPro" id="IPR006689">
    <property type="entry name" value="Small_GTPase_ARF/SAR"/>
</dbReference>
<evidence type="ECO:0000256" key="7">
    <source>
        <dbReference type="PIRSR" id="PIRSR606689-2"/>
    </source>
</evidence>
<dbReference type="SMART" id="SM00177">
    <property type="entry name" value="ARF"/>
    <property type="match status" value="1"/>
</dbReference>
<keyword evidence="2" id="KW-0449">Lipoprotein</keyword>
<gene>
    <name evidence="8" type="ORF">ZIOFF_067967</name>
</gene>
<dbReference type="EMBL" id="JACMSC010000019">
    <property type="protein sequence ID" value="KAG6474043.1"/>
    <property type="molecule type" value="Genomic_DNA"/>
</dbReference>
<keyword evidence="4" id="KW-0813">Transport</keyword>
<dbReference type="GO" id="GO:0043001">
    <property type="term" value="P:Golgi to plasma membrane protein transport"/>
    <property type="evidence" value="ECO:0007669"/>
    <property type="project" value="TreeGrafter"/>
</dbReference>
<keyword evidence="9" id="KW-1185">Reference proteome</keyword>
<comment type="caution">
    <text evidence="8">The sequence shown here is derived from an EMBL/GenBank/DDBJ whole genome shotgun (WGS) entry which is preliminary data.</text>
</comment>
<dbReference type="AlphaFoldDB" id="A0A8J5BKZ4"/>
<feature type="binding site" evidence="6">
    <location>
        <position position="175"/>
    </location>
    <ligand>
        <name>GTP</name>
        <dbReference type="ChEBI" id="CHEBI:37565"/>
    </ligand>
</feature>
<keyword evidence="7" id="KW-0460">Magnesium</keyword>
<feature type="binding site" evidence="7">
    <location>
        <position position="153"/>
    </location>
    <ligand>
        <name>Mg(2+)</name>
        <dbReference type="ChEBI" id="CHEBI:18420"/>
    </ligand>
</feature>
<sequence>MRSLIYLARSRREMAHVGTFLGRKVNSTSSSSVHIDGGATTSAAGFGSNCGLRLRKLMRKLRKQSKKLCAATKPTTFRFHYDPLSYSRNFDGSGFGTEIDDDSFESFYYSFSSRFVDCTPSCRMPGSELTLLEKLKSSYSNTEGLPPDRIVPTVGLNIGRVEASNAKLVFWDLGGQIGLRTIWEKYYEEAHAIMYVIDAACPSSFEDSKSALGFSDHYNHQDLSGAVSTEEIARYLDLKELNEKLCMFEAVSAFNGYLLLAQYDDFSLLAIKMGIKSAINWLVDVMERSKRTDMLRVRAGING</sequence>
<dbReference type="Pfam" id="PF00025">
    <property type="entry name" value="Arf"/>
    <property type="match status" value="1"/>
</dbReference>
<reference evidence="8 9" key="1">
    <citation type="submission" date="2020-08" db="EMBL/GenBank/DDBJ databases">
        <title>Plant Genome Project.</title>
        <authorList>
            <person name="Zhang R.-G."/>
        </authorList>
    </citation>
    <scope>NUCLEOTIDE SEQUENCE [LARGE SCALE GENOMIC DNA]</scope>
    <source>
        <tissue evidence="8">Rhizome</tissue>
    </source>
</reference>
<dbReference type="InterPro" id="IPR024156">
    <property type="entry name" value="Small_GTPase_ARF"/>
</dbReference>
<dbReference type="PANTHER" id="PTHR45909:SF1">
    <property type="entry name" value="ADP-RIBOSYLATION FACTOR-RELATED PROTEIN 1"/>
    <property type="match status" value="1"/>
</dbReference>
<dbReference type="SUPFAM" id="SSF52540">
    <property type="entry name" value="P-loop containing nucleoside triphosphate hydrolases"/>
    <property type="match status" value="1"/>
</dbReference>
<keyword evidence="5 6" id="KW-0342">GTP-binding</keyword>
<evidence type="ECO:0000256" key="4">
    <source>
        <dbReference type="ARBA" id="ARBA00022892"/>
    </source>
</evidence>
<dbReference type="InterPro" id="IPR027417">
    <property type="entry name" value="P-loop_NTPase"/>
</dbReference>
<evidence type="ECO:0000256" key="2">
    <source>
        <dbReference type="ARBA" id="ARBA00022707"/>
    </source>
</evidence>
<evidence type="ECO:0000256" key="3">
    <source>
        <dbReference type="ARBA" id="ARBA00022741"/>
    </source>
</evidence>
<keyword evidence="2" id="KW-0519">Myristate</keyword>
<dbReference type="GO" id="GO:0006886">
    <property type="term" value="P:intracellular protein transport"/>
    <property type="evidence" value="ECO:0007669"/>
    <property type="project" value="TreeGrafter"/>
</dbReference>
<keyword evidence="3 6" id="KW-0547">Nucleotide-binding</keyword>
<evidence type="ECO:0008006" key="10">
    <source>
        <dbReference type="Google" id="ProtNLM"/>
    </source>
</evidence>
<evidence type="ECO:0000256" key="1">
    <source>
        <dbReference type="ARBA" id="ARBA00010290"/>
    </source>
</evidence>
<dbReference type="GO" id="GO:0003924">
    <property type="term" value="F:GTPase activity"/>
    <property type="evidence" value="ECO:0007669"/>
    <property type="project" value="InterPro"/>
</dbReference>
<keyword evidence="7" id="KW-0479">Metal-binding</keyword>
<evidence type="ECO:0000313" key="9">
    <source>
        <dbReference type="Proteomes" id="UP000734854"/>
    </source>
</evidence>
<accession>A0A8J5BKZ4</accession>
<dbReference type="Proteomes" id="UP000734854">
    <property type="component" value="Unassembled WGS sequence"/>
</dbReference>
<dbReference type="Gene3D" id="3.40.50.300">
    <property type="entry name" value="P-loop containing nucleotide triphosphate hydrolases"/>
    <property type="match status" value="1"/>
</dbReference>
<comment type="similarity">
    <text evidence="1">Belongs to the small GTPase superfamily. Arf family.</text>
</comment>
<evidence type="ECO:0000313" key="8">
    <source>
        <dbReference type="EMBL" id="KAG6474043.1"/>
    </source>
</evidence>
<dbReference type="PANTHER" id="PTHR45909">
    <property type="entry name" value="ADP-RIBOSYLATION FACTOR-RELATED PROTEIN 1"/>
    <property type="match status" value="1"/>
</dbReference>
<dbReference type="GO" id="GO:0046872">
    <property type="term" value="F:metal ion binding"/>
    <property type="evidence" value="ECO:0007669"/>
    <property type="project" value="UniProtKB-KW"/>
</dbReference>
<name>A0A8J5BKZ4_ZINOF</name>
<protein>
    <recommendedName>
        <fullName evidence="10">ADP-ribosylation factor-related protein 1</fullName>
    </recommendedName>
</protein>
<evidence type="ECO:0000256" key="5">
    <source>
        <dbReference type="ARBA" id="ARBA00023134"/>
    </source>
</evidence>
<feature type="binding site" evidence="6">
    <location>
        <begin position="219"/>
        <end position="222"/>
    </location>
    <ligand>
        <name>GTP</name>
        <dbReference type="ChEBI" id="CHEBI:37565"/>
    </ligand>
</feature>
<dbReference type="GO" id="GO:0005794">
    <property type="term" value="C:Golgi apparatus"/>
    <property type="evidence" value="ECO:0007669"/>
    <property type="project" value="TreeGrafter"/>
</dbReference>
<dbReference type="GO" id="GO:0034067">
    <property type="term" value="P:protein localization to Golgi apparatus"/>
    <property type="evidence" value="ECO:0007669"/>
    <property type="project" value="TreeGrafter"/>
</dbReference>
<proteinExistence type="inferred from homology"/>
<evidence type="ECO:0000256" key="6">
    <source>
        <dbReference type="PIRSR" id="PIRSR606689-1"/>
    </source>
</evidence>